<dbReference type="EMBL" id="MK072395">
    <property type="protein sequence ID" value="AYV83891.1"/>
    <property type="molecule type" value="Genomic_DNA"/>
</dbReference>
<sequence>MEVINAYLISHVDEGVTKLAVYDATEFVEMYSKGSEMKGVLIDTAAGATFLSAKKILEETHLLLRNPNYNARGAKFGGIYRKNAVQSISSMPEQKAYLIKRTNQKTQTESYVIETNQKYTNSDYVYETIDSATAESFESAKRMLVLKYPKNISDGSDANCIIL</sequence>
<evidence type="ECO:0000313" key="1">
    <source>
        <dbReference type="EMBL" id="AYV83891.1"/>
    </source>
</evidence>
<accession>A0A3G5AC89</accession>
<gene>
    <name evidence="1" type="ORF">Hyperionvirus13_34</name>
</gene>
<protein>
    <submittedName>
        <fullName evidence="1">Uncharacterized protein</fullName>
    </submittedName>
</protein>
<proteinExistence type="predicted"/>
<organism evidence="1">
    <name type="scientific">Hyperionvirus sp</name>
    <dbReference type="NCBI Taxonomy" id="2487770"/>
    <lineage>
        <taxon>Viruses</taxon>
        <taxon>Varidnaviria</taxon>
        <taxon>Bamfordvirae</taxon>
        <taxon>Nucleocytoviricota</taxon>
        <taxon>Megaviricetes</taxon>
        <taxon>Imitervirales</taxon>
        <taxon>Mimiviridae</taxon>
        <taxon>Klosneuvirinae</taxon>
    </lineage>
</organism>
<name>A0A3G5AC89_9VIRU</name>
<reference evidence="1" key="1">
    <citation type="submission" date="2018-10" db="EMBL/GenBank/DDBJ databases">
        <title>Hidden diversity of soil giant viruses.</title>
        <authorList>
            <person name="Schulz F."/>
            <person name="Alteio L."/>
            <person name="Goudeau D."/>
            <person name="Ryan E.M."/>
            <person name="Malmstrom R.R."/>
            <person name="Blanchard J."/>
            <person name="Woyke T."/>
        </authorList>
    </citation>
    <scope>NUCLEOTIDE SEQUENCE</scope>
    <source>
        <strain evidence="1">HYV1</strain>
    </source>
</reference>